<accession>C0PNR0</accession>
<reference evidence="1" key="1">
    <citation type="journal article" date="2009" name="PLoS Genet.">
        <title>Sequencing, mapping, and analysis of 27,455 maize full-length cDNAs.</title>
        <authorList>
            <person name="Soderlund C."/>
            <person name="Descour A."/>
            <person name="Kudrna D."/>
            <person name="Bomhoff M."/>
            <person name="Boyd L."/>
            <person name="Currie J."/>
            <person name="Angelova A."/>
            <person name="Collura K."/>
            <person name="Wissotski M."/>
            <person name="Ashley E."/>
            <person name="Morrow D."/>
            <person name="Fernandes J."/>
            <person name="Walbot V."/>
            <person name="Yu Y."/>
        </authorList>
    </citation>
    <scope>NUCLEOTIDE SEQUENCE</scope>
    <source>
        <strain evidence="1">B73</strain>
    </source>
</reference>
<reference evidence="1" key="2">
    <citation type="submission" date="2012-06" db="EMBL/GenBank/DDBJ databases">
        <authorList>
            <person name="Yu Y."/>
            <person name="Currie J."/>
            <person name="Lomeli R."/>
            <person name="Angelova A."/>
            <person name="Collura K."/>
            <person name="Wissotski M."/>
            <person name="Campos D."/>
            <person name="Kudrna D."/>
            <person name="Golser W."/>
            <person name="Ashely E."/>
            <person name="Descour A."/>
            <person name="Fernandes J."/>
            <person name="Soderlund C."/>
            <person name="Walbot V."/>
        </authorList>
    </citation>
    <scope>NUCLEOTIDE SEQUENCE</scope>
    <source>
        <strain evidence="1">B73</strain>
    </source>
</reference>
<organism evidence="1">
    <name type="scientific">Zea mays</name>
    <name type="common">Maize</name>
    <dbReference type="NCBI Taxonomy" id="4577"/>
    <lineage>
        <taxon>Eukaryota</taxon>
        <taxon>Viridiplantae</taxon>
        <taxon>Streptophyta</taxon>
        <taxon>Embryophyta</taxon>
        <taxon>Tracheophyta</taxon>
        <taxon>Spermatophyta</taxon>
        <taxon>Magnoliopsida</taxon>
        <taxon>Liliopsida</taxon>
        <taxon>Poales</taxon>
        <taxon>Poaceae</taxon>
        <taxon>PACMAD clade</taxon>
        <taxon>Panicoideae</taxon>
        <taxon>Andropogonodae</taxon>
        <taxon>Andropogoneae</taxon>
        <taxon>Tripsacinae</taxon>
        <taxon>Zea</taxon>
    </lineage>
</organism>
<proteinExistence type="evidence at transcript level"/>
<evidence type="ECO:0000313" key="1">
    <source>
        <dbReference type="EMBL" id="ACN36826.1"/>
    </source>
</evidence>
<protein>
    <submittedName>
        <fullName evidence="1">Uncharacterized protein</fullName>
    </submittedName>
</protein>
<dbReference type="AlphaFoldDB" id="C0PNR0"/>
<name>C0PNR0_MAIZE</name>
<sequence>MLIITQNLSCEHTGSTKKKIVDDIAELHVLTRRQWSPQPQHRAQL</sequence>
<dbReference type="EMBL" id="BT069929">
    <property type="protein sequence ID" value="ACN36826.1"/>
    <property type="molecule type" value="mRNA"/>
</dbReference>